<accession>A0ABP3FXN1</accession>
<sequence length="211" mass="23591">MVGVAVAWITGTFEERPPQPPKLTEERYVRPFSEEDHLRKPYQITQTFETGECPIHSLYSTDPQALRCGAESIHDPCWQGFKLVVCLRSPWDPDVAAIKNATVPDVGAEPTAEDVPSWALPFRDVWALEIRDPSNPKSTLQCARVGGLTEVIAGMAVHWRCNTPGRHDPEDLPAGSLIGEITRSQTKPWTVFYTSEDSSEVLRAEIVTVWH</sequence>
<protein>
    <submittedName>
        <fullName evidence="1">Uncharacterized protein</fullName>
    </submittedName>
</protein>
<gene>
    <name evidence="1" type="ORF">GCM10010302_78510</name>
</gene>
<dbReference type="EMBL" id="BAAABV010000047">
    <property type="protein sequence ID" value="GAA0327834.1"/>
    <property type="molecule type" value="Genomic_DNA"/>
</dbReference>
<evidence type="ECO:0000313" key="2">
    <source>
        <dbReference type="Proteomes" id="UP001501867"/>
    </source>
</evidence>
<reference evidence="2" key="1">
    <citation type="journal article" date="2019" name="Int. J. Syst. Evol. Microbiol.">
        <title>The Global Catalogue of Microorganisms (GCM) 10K type strain sequencing project: providing services to taxonomists for standard genome sequencing and annotation.</title>
        <authorList>
            <consortium name="The Broad Institute Genomics Platform"/>
            <consortium name="The Broad Institute Genome Sequencing Center for Infectious Disease"/>
            <person name="Wu L."/>
            <person name="Ma J."/>
        </authorList>
    </citation>
    <scope>NUCLEOTIDE SEQUENCE [LARGE SCALE GENOMIC DNA]</scope>
    <source>
        <strain evidence="2">JCM 4505</strain>
    </source>
</reference>
<comment type="caution">
    <text evidence="1">The sequence shown here is derived from an EMBL/GenBank/DDBJ whole genome shotgun (WGS) entry which is preliminary data.</text>
</comment>
<organism evidence="1 2">
    <name type="scientific">Streptomyces polychromogenes</name>
    <dbReference type="NCBI Taxonomy" id="67342"/>
    <lineage>
        <taxon>Bacteria</taxon>
        <taxon>Bacillati</taxon>
        <taxon>Actinomycetota</taxon>
        <taxon>Actinomycetes</taxon>
        <taxon>Kitasatosporales</taxon>
        <taxon>Streptomycetaceae</taxon>
        <taxon>Streptomyces</taxon>
    </lineage>
</organism>
<proteinExistence type="predicted"/>
<evidence type="ECO:0000313" key="1">
    <source>
        <dbReference type="EMBL" id="GAA0327834.1"/>
    </source>
</evidence>
<dbReference type="Proteomes" id="UP001501867">
    <property type="component" value="Unassembled WGS sequence"/>
</dbReference>
<keyword evidence="2" id="KW-1185">Reference proteome</keyword>
<name>A0ABP3FXN1_9ACTN</name>